<evidence type="ECO:0000259" key="2">
    <source>
        <dbReference type="Pfam" id="PF26366"/>
    </source>
</evidence>
<dbReference type="InterPro" id="IPR058407">
    <property type="entry name" value="DUF8094"/>
</dbReference>
<reference evidence="4" key="1">
    <citation type="journal article" date="2019" name="Int. J. Syst. Evol. Microbiol.">
        <title>The Global Catalogue of Microorganisms (GCM) 10K type strain sequencing project: providing services to taxonomists for standard genome sequencing and annotation.</title>
        <authorList>
            <consortium name="The Broad Institute Genomics Platform"/>
            <consortium name="The Broad Institute Genome Sequencing Center for Infectious Disease"/>
            <person name="Wu L."/>
            <person name="Ma J."/>
        </authorList>
    </citation>
    <scope>NUCLEOTIDE SEQUENCE [LARGE SCALE GENOMIC DNA]</scope>
    <source>
        <strain evidence="4">KLKA75</strain>
    </source>
</reference>
<accession>A0ABV9U4C5</accession>
<keyword evidence="4" id="KW-1185">Reference proteome</keyword>
<protein>
    <recommendedName>
        <fullName evidence="2">DUF8094 domain-containing protein</fullName>
    </recommendedName>
</protein>
<evidence type="ECO:0000313" key="3">
    <source>
        <dbReference type="EMBL" id="MFC4910410.1"/>
    </source>
</evidence>
<comment type="caution">
    <text evidence="3">The sequence shown here is derived from an EMBL/GenBank/DDBJ whole genome shotgun (WGS) entry which is preliminary data.</text>
</comment>
<name>A0ABV9U4C5_9ACTN</name>
<evidence type="ECO:0000313" key="4">
    <source>
        <dbReference type="Proteomes" id="UP001595872"/>
    </source>
</evidence>
<evidence type="ECO:0000256" key="1">
    <source>
        <dbReference type="SAM" id="SignalP"/>
    </source>
</evidence>
<sequence>MPPARNHPARVLAAASPRGRAAAAAVTLLAVAPPAAACGSSDAGASGPPALTRDQARQVVTSYAGTAEEAGSKLDASVLPKAETDPQLAMDTAAVKLRRATKAKTGTLKFTHVSVAVPRISGYPRWFAADAVSGTGKDALRHALLFTQQKAGAPWLLTADPFPTDAAISRVALDKDGYATTVNPSEGGLAIAPDRIAAAHAALLNEGPKAAGASELAPGPKTTEAFAALRQAESGLQKDGITLASRFEPDGPAKVYALRTRGGGALVWYVLKQKEAYSAVKKGKLTVTGDLVGLAPPSSVSTRMDTGVLIQYLATVPAEGRATVTGMYRKAVSATGH</sequence>
<dbReference type="RefSeq" id="WP_378258742.1">
    <property type="nucleotide sequence ID" value="NZ_JBHSIT010000007.1"/>
</dbReference>
<feature type="chain" id="PRO_5045377779" description="DUF8094 domain-containing protein" evidence="1">
    <location>
        <begin position="38"/>
        <end position="337"/>
    </location>
</feature>
<dbReference type="Pfam" id="PF26366">
    <property type="entry name" value="DUF8094"/>
    <property type="match status" value="1"/>
</dbReference>
<dbReference type="Proteomes" id="UP001595872">
    <property type="component" value="Unassembled WGS sequence"/>
</dbReference>
<dbReference type="EMBL" id="JBHSIT010000007">
    <property type="protein sequence ID" value="MFC4910410.1"/>
    <property type="molecule type" value="Genomic_DNA"/>
</dbReference>
<keyword evidence="1" id="KW-0732">Signal</keyword>
<organism evidence="3 4">
    <name type="scientific">Actinomadura gamaensis</name>
    <dbReference type="NCBI Taxonomy" id="1763541"/>
    <lineage>
        <taxon>Bacteria</taxon>
        <taxon>Bacillati</taxon>
        <taxon>Actinomycetota</taxon>
        <taxon>Actinomycetes</taxon>
        <taxon>Streptosporangiales</taxon>
        <taxon>Thermomonosporaceae</taxon>
        <taxon>Actinomadura</taxon>
    </lineage>
</organism>
<feature type="signal peptide" evidence="1">
    <location>
        <begin position="1"/>
        <end position="37"/>
    </location>
</feature>
<feature type="domain" description="DUF8094" evidence="2">
    <location>
        <begin position="49"/>
        <end position="336"/>
    </location>
</feature>
<gene>
    <name evidence="3" type="ORF">ACFPCY_24065</name>
</gene>
<proteinExistence type="predicted"/>